<dbReference type="STRING" id="1123380.SAMN02745199_0336"/>
<evidence type="ECO:0000313" key="2">
    <source>
        <dbReference type="Proteomes" id="UP000242592"/>
    </source>
</evidence>
<proteinExistence type="predicted"/>
<dbReference type="AlphaFoldDB" id="A0A1M5R4L5"/>
<organism evidence="1 2">
    <name type="scientific">Thermosipho atlanticus DSM 15807</name>
    <dbReference type="NCBI Taxonomy" id="1123380"/>
    <lineage>
        <taxon>Bacteria</taxon>
        <taxon>Thermotogati</taxon>
        <taxon>Thermotogota</taxon>
        <taxon>Thermotogae</taxon>
        <taxon>Thermotogales</taxon>
        <taxon>Fervidobacteriaceae</taxon>
        <taxon>Thermosipho</taxon>
    </lineage>
</organism>
<evidence type="ECO:0000313" key="1">
    <source>
        <dbReference type="EMBL" id="SHH21335.1"/>
    </source>
</evidence>
<dbReference type="GO" id="GO:0032955">
    <property type="term" value="P:regulation of division septum assembly"/>
    <property type="evidence" value="ECO:0007669"/>
    <property type="project" value="InterPro"/>
</dbReference>
<accession>A0A1M5R4L5</accession>
<dbReference type="EMBL" id="FQXN01000001">
    <property type="protein sequence ID" value="SHH21335.1"/>
    <property type="molecule type" value="Genomic_DNA"/>
</dbReference>
<keyword evidence="1" id="KW-0132">Cell division</keyword>
<reference evidence="2" key="1">
    <citation type="submission" date="2016-11" db="EMBL/GenBank/DDBJ databases">
        <authorList>
            <person name="Varghese N."/>
            <person name="Submissions S."/>
        </authorList>
    </citation>
    <scope>NUCLEOTIDE SEQUENCE [LARGE SCALE GENOMIC DNA]</scope>
    <source>
        <strain evidence="2">DSM 15807</strain>
    </source>
</reference>
<dbReference type="InterPro" id="IPR036707">
    <property type="entry name" value="MinE_sf"/>
</dbReference>
<dbReference type="Proteomes" id="UP000242592">
    <property type="component" value="Unassembled WGS sequence"/>
</dbReference>
<name>A0A1M5R4L5_9BACT</name>
<dbReference type="GO" id="GO:0051301">
    <property type="term" value="P:cell division"/>
    <property type="evidence" value="ECO:0007669"/>
    <property type="project" value="UniProtKB-KW"/>
</dbReference>
<dbReference type="RefSeq" id="WP_073071443.1">
    <property type="nucleotide sequence ID" value="NZ_FQXN01000001.1"/>
</dbReference>
<dbReference type="OrthoDB" id="48648at2"/>
<protein>
    <submittedName>
        <fullName evidence="1">Cell division topological specificity factor</fullName>
    </submittedName>
</protein>
<keyword evidence="2" id="KW-1185">Reference proteome</keyword>
<keyword evidence="1" id="KW-0131">Cell cycle</keyword>
<sequence>MWLLDIFKKNSRKHHSKDEALKRLENMISRRREITHKVPIENFSKNSEEIKKELVKVVSEKFHVPLERVKVDCQEQDGYVIIVTNINFK</sequence>
<dbReference type="Gene3D" id="3.30.1070.10">
    <property type="entry name" value="Cell division topological specificity factor MinE"/>
    <property type="match status" value="1"/>
</dbReference>
<gene>
    <name evidence="1" type="ORF">SAMN02745199_0336</name>
</gene>